<feature type="domain" description="HTH marR-type" evidence="4">
    <location>
        <begin position="1"/>
        <end position="128"/>
    </location>
</feature>
<dbReference type="GO" id="GO:0003677">
    <property type="term" value="F:DNA binding"/>
    <property type="evidence" value="ECO:0007669"/>
    <property type="project" value="UniProtKB-KW"/>
</dbReference>
<evidence type="ECO:0000256" key="2">
    <source>
        <dbReference type="ARBA" id="ARBA00023125"/>
    </source>
</evidence>
<dbReference type="GO" id="GO:0003700">
    <property type="term" value="F:DNA-binding transcription factor activity"/>
    <property type="evidence" value="ECO:0007669"/>
    <property type="project" value="InterPro"/>
</dbReference>
<keyword evidence="1" id="KW-0805">Transcription regulation</keyword>
<dbReference type="InterPro" id="IPR039422">
    <property type="entry name" value="MarR/SlyA-like"/>
</dbReference>
<dbReference type="AlphaFoldDB" id="X0ZYP8"/>
<keyword evidence="3" id="KW-0804">Transcription</keyword>
<dbReference type="SMART" id="SM00347">
    <property type="entry name" value="HTH_MARR"/>
    <property type="match status" value="1"/>
</dbReference>
<dbReference type="Gene3D" id="1.10.10.10">
    <property type="entry name" value="Winged helix-like DNA-binding domain superfamily/Winged helix DNA-binding domain"/>
    <property type="match status" value="1"/>
</dbReference>
<sequence length="150" mass="16941">MLHHTHNAMFKLTELALLPHNLSLPQLHLLHVLKQGGGILTTGEVGRAMVKASQTITGLVDRLEIQDFVERQFERRDRRKTWVRLTAKGERKWEEAMPVASRLAEEVFSALTDEELRGLQASTDKLRTVALRRLDEALGRSPSGMPPARS</sequence>
<keyword evidence="2" id="KW-0238">DNA-binding</keyword>
<dbReference type="Pfam" id="PF12802">
    <property type="entry name" value="MarR_2"/>
    <property type="match status" value="1"/>
</dbReference>
<accession>X0ZYP8</accession>
<protein>
    <recommendedName>
        <fullName evidence="4">HTH marR-type domain-containing protein</fullName>
    </recommendedName>
</protein>
<dbReference type="PANTHER" id="PTHR33164:SF43">
    <property type="entry name" value="HTH-TYPE TRANSCRIPTIONAL REPRESSOR YETL"/>
    <property type="match status" value="1"/>
</dbReference>
<evidence type="ECO:0000313" key="5">
    <source>
        <dbReference type="EMBL" id="GAG53166.1"/>
    </source>
</evidence>
<name>X0ZYP8_9ZZZZ</name>
<dbReference type="PANTHER" id="PTHR33164">
    <property type="entry name" value="TRANSCRIPTIONAL REGULATOR, MARR FAMILY"/>
    <property type="match status" value="1"/>
</dbReference>
<dbReference type="GO" id="GO:0006950">
    <property type="term" value="P:response to stress"/>
    <property type="evidence" value="ECO:0007669"/>
    <property type="project" value="TreeGrafter"/>
</dbReference>
<dbReference type="EMBL" id="BARS01053725">
    <property type="protein sequence ID" value="GAG53166.1"/>
    <property type="molecule type" value="Genomic_DNA"/>
</dbReference>
<organism evidence="5">
    <name type="scientific">marine sediment metagenome</name>
    <dbReference type="NCBI Taxonomy" id="412755"/>
    <lineage>
        <taxon>unclassified sequences</taxon>
        <taxon>metagenomes</taxon>
        <taxon>ecological metagenomes</taxon>
    </lineage>
</organism>
<gene>
    <name evidence="5" type="ORF">S01H1_79659</name>
</gene>
<reference evidence="5" key="1">
    <citation type="journal article" date="2014" name="Front. Microbiol.">
        <title>High frequency of phylogenetically diverse reductive dehalogenase-homologous genes in deep subseafloor sedimentary metagenomes.</title>
        <authorList>
            <person name="Kawai M."/>
            <person name="Futagami T."/>
            <person name="Toyoda A."/>
            <person name="Takaki Y."/>
            <person name="Nishi S."/>
            <person name="Hori S."/>
            <person name="Arai W."/>
            <person name="Tsubouchi T."/>
            <person name="Morono Y."/>
            <person name="Uchiyama I."/>
            <person name="Ito T."/>
            <person name="Fujiyama A."/>
            <person name="Inagaki F."/>
            <person name="Takami H."/>
        </authorList>
    </citation>
    <scope>NUCLEOTIDE SEQUENCE</scope>
    <source>
        <strain evidence="5">Expedition CK06-06</strain>
    </source>
</reference>
<dbReference type="InterPro" id="IPR000835">
    <property type="entry name" value="HTH_MarR-typ"/>
</dbReference>
<dbReference type="PROSITE" id="PS50995">
    <property type="entry name" value="HTH_MARR_2"/>
    <property type="match status" value="1"/>
</dbReference>
<dbReference type="InterPro" id="IPR036388">
    <property type="entry name" value="WH-like_DNA-bd_sf"/>
</dbReference>
<evidence type="ECO:0000259" key="4">
    <source>
        <dbReference type="PROSITE" id="PS50995"/>
    </source>
</evidence>
<proteinExistence type="predicted"/>
<dbReference type="InterPro" id="IPR023187">
    <property type="entry name" value="Tscrpt_reg_MarR-type_CS"/>
</dbReference>
<comment type="caution">
    <text evidence="5">The sequence shown here is derived from an EMBL/GenBank/DDBJ whole genome shotgun (WGS) entry which is preliminary data.</text>
</comment>
<dbReference type="PRINTS" id="PR00598">
    <property type="entry name" value="HTHMARR"/>
</dbReference>
<dbReference type="InterPro" id="IPR036390">
    <property type="entry name" value="WH_DNA-bd_sf"/>
</dbReference>
<evidence type="ECO:0000256" key="3">
    <source>
        <dbReference type="ARBA" id="ARBA00023163"/>
    </source>
</evidence>
<evidence type="ECO:0000256" key="1">
    <source>
        <dbReference type="ARBA" id="ARBA00023015"/>
    </source>
</evidence>
<dbReference type="SUPFAM" id="SSF46785">
    <property type="entry name" value="Winged helix' DNA-binding domain"/>
    <property type="match status" value="1"/>
</dbReference>
<dbReference type="PROSITE" id="PS01117">
    <property type="entry name" value="HTH_MARR_1"/>
    <property type="match status" value="1"/>
</dbReference>